<dbReference type="InterPro" id="IPR010982">
    <property type="entry name" value="Lambda_DNA-bd_dom_sf"/>
</dbReference>
<dbReference type="Gene3D" id="2.60.120.10">
    <property type="entry name" value="Jelly Rolls"/>
    <property type="match status" value="1"/>
</dbReference>
<dbReference type="CDD" id="cd00093">
    <property type="entry name" value="HTH_XRE"/>
    <property type="match status" value="1"/>
</dbReference>
<protein>
    <submittedName>
        <fullName evidence="3">Helix-turn-helix domain-containing protein</fullName>
    </submittedName>
</protein>
<dbReference type="InterPro" id="IPR050807">
    <property type="entry name" value="TransReg_Diox_bact_type"/>
</dbReference>
<dbReference type="RefSeq" id="WP_187332259.1">
    <property type="nucleotide sequence ID" value="NZ_CP060490.1"/>
</dbReference>
<evidence type="ECO:0000259" key="2">
    <source>
        <dbReference type="PROSITE" id="PS50943"/>
    </source>
</evidence>
<dbReference type="InterPro" id="IPR014710">
    <property type="entry name" value="RmlC-like_jellyroll"/>
</dbReference>
<dbReference type="GO" id="GO:0003700">
    <property type="term" value="F:DNA-binding transcription factor activity"/>
    <property type="evidence" value="ECO:0007669"/>
    <property type="project" value="TreeGrafter"/>
</dbReference>
<organism evidence="3 4">
    <name type="scientific">Oscillibacter hominis</name>
    <dbReference type="NCBI Taxonomy" id="2763056"/>
    <lineage>
        <taxon>Bacteria</taxon>
        <taxon>Bacillati</taxon>
        <taxon>Bacillota</taxon>
        <taxon>Clostridia</taxon>
        <taxon>Eubacteriales</taxon>
        <taxon>Oscillospiraceae</taxon>
        <taxon>Oscillibacter</taxon>
    </lineage>
</organism>
<evidence type="ECO:0000256" key="1">
    <source>
        <dbReference type="ARBA" id="ARBA00023125"/>
    </source>
</evidence>
<dbReference type="SUPFAM" id="SSF47413">
    <property type="entry name" value="lambda repressor-like DNA-binding domains"/>
    <property type="match status" value="1"/>
</dbReference>
<keyword evidence="4" id="KW-1185">Reference proteome</keyword>
<dbReference type="Gene3D" id="1.10.260.40">
    <property type="entry name" value="lambda repressor-like DNA-binding domains"/>
    <property type="match status" value="1"/>
</dbReference>
<name>A0A7G9B287_9FIRM</name>
<dbReference type="Pfam" id="PF01381">
    <property type="entry name" value="HTH_3"/>
    <property type="match status" value="1"/>
</dbReference>
<dbReference type="SUPFAM" id="SSF51182">
    <property type="entry name" value="RmlC-like cupins"/>
    <property type="match status" value="1"/>
</dbReference>
<dbReference type="EMBL" id="CP060490">
    <property type="protein sequence ID" value="QNL43668.1"/>
    <property type="molecule type" value="Genomic_DNA"/>
</dbReference>
<evidence type="ECO:0000313" key="3">
    <source>
        <dbReference type="EMBL" id="QNL43668.1"/>
    </source>
</evidence>
<gene>
    <name evidence="3" type="ORF">H8790_09320</name>
</gene>
<proteinExistence type="predicted"/>
<dbReference type="InterPro" id="IPR001387">
    <property type="entry name" value="Cro/C1-type_HTH"/>
</dbReference>
<dbReference type="AlphaFoldDB" id="A0A7G9B287"/>
<dbReference type="KEGG" id="ohi:H8790_09320"/>
<dbReference type="PROSITE" id="PS50943">
    <property type="entry name" value="HTH_CROC1"/>
    <property type="match status" value="1"/>
</dbReference>
<dbReference type="GO" id="GO:0005829">
    <property type="term" value="C:cytosol"/>
    <property type="evidence" value="ECO:0007669"/>
    <property type="project" value="TreeGrafter"/>
</dbReference>
<evidence type="ECO:0000313" key="4">
    <source>
        <dbReference type="Proteomes" id="UP000515960"/>
    </source>
</evidence>
<dbReference type="SMART" id="SM00530">
    <property type="entry name" value="HTH_XRE"/>
    <property type="match status" value="1"/>
</dbReference>
<dbReference type="Proteomes" id="UP000515960">
    <property type="component" value="Chromosome"/>
</dbReference>
<dbReference type="PANTHER" id="PTHR46797">
    <property type="entry name" value="HTH-TYPE TRANSCRIPTIONAL REGULATOR"/>
    <property type="match status" value="1"/>
</dbReference>
<dbReference type="CDD" id="cd02209">
    <property type="entry name" value="cupin_XRE_C"/>
    <property type="match status" value="1"/>
</dbReference>
<sequence>MAEINESVAENVKRLRKIQKMSLERTALESGVSKSMLGQIERGEANPSVATLGKIACALKVSVEQLVESRERKEVLLAPELERKPVRLDGGKVVQRPIFYFDERSRLESSHVDVFISGRFAPGPQVPGCTAFLTVLSGTAEVTVGAELYRLMERDAIRFDADQPFQVENRSNATVRMHLLYQYRKP</sequence>
<keyword evidence="1" id="KW-0238">DNA-binding</keyword>
<dbReference type="GO" id="GO:0003677">
    <property type="term" value="F:DNA binding"/>
    <property type="evidence" value="ECO:0007669"/>
    <property type="project" value="UniProtKB-KW"/>
</dbReference>
<feature type="domain" description="HTH cro/C1-type" evidence="2">
    <location>
        <begin position="12"/>
        <end position="66"/>
    </location>
</feature>
<dbReference type="Pfam" id="PF07883">
    <property type="entry name" value="Cupin_2"/>
    <property type="match status" value="1"/>
</dbReference>
<reference evidence="3 4" key="1">
    <citation type="submission" date="2020-08" db="EMBL/GenBank/DDBJ databases">
        <authorList>
            <person name="Liu C."/>
            <person name="Sun Q."/>
        </authorList>
    </citation>
    <scope>NUCLEOTIDE SEQUENCE [LARGE SCALE GENOMIC DNA]</scope>
    <source>
        <strain evidence="3 4">NSJ-62</strain>
    </source>
</reference>
<dbReference type="PANTHER" id="PTHR46797:SF1">
    <property type="entry name" value="METHYLPHOSPHONATE SYNTHASE"/>
    <property type="match status" value="1"/>
</dbReference>
<accession>A0A7G9B287</accession>
<dbReference type="InterPro" id="IPR011051">
    <property type="entry name" value="RmlC_Cupin_sf"/>
</dbReference>
<dbReference type="InterPro" id="IPR013096">
    <property type="entry name" value="Cupin_2"/>
</dbReference>